<gene>
    <name evidence="1" type="ORF">SAMN05216499_10964</name>
</gene>
<reference evidence="1 2" key="1">
    <citation type="submission" date="2016-11" db="EMBL/GenBank/DDBJ databases">
        <authorList>
            <person name="Jaros S."/>
            <person name="Januszkiewicz K."/>
            <person name="Wedrychowicz H."/>
        </authorList>
    </citation>
    <scope>NUCLEOTIDE SEQUENCE [LARGE SCALE GENOMIC DNA]</scope>
    <source>
        <strain evidence="1 2">CGMCC 4.2025</strain>
    </source>
</reference>
<name>A0A1M7GTE2_9ACTN</name>
<dbReference type="Proteomes" id="UP000184111">
    <property type="component" value="Unassembled WGS sequence"/>
</dbReference>
<evidence type="ECO:0000313" key="1">
    <source>
        <dbReference type="EMBL" id="SHM19398.1"/>
    </source>
</evidence>
<dbReference type="EMBL" id="FRBI01000009">
    <property type="protein sequence ID" value="SHM19398.1"/>
    <property type="molecule type" value="Genomic_DNA"/>
</dbReference>
<dbReference type="RefSeq" id="WP_073498630.1">
    <property type="nucleotide sequence ID" value="NZ_FRBI01000009.1"/>
</dbReference>
<dbReference type="Pfam" id="PF10604">
    <property type="entry name" value="Polyketide_cyc2"/>
    <property type="match status" value="1"/>
</dbReference>
<protein>
    <submittedName>
        <fullName evidence="1">Polyketide cyclase / dehydrase and lipid transport</fullName>
    </submittedName>
</protein>
<evidence type="ECO:0000313" key="2">
    <source>
        <dbReference type="Proteomes" id="UP000184111"/>
    </source>
</evidence>
<organism evidence="1 2">
    <name type="scientific">Actinacidiphila paucisporea</name>
    <dbReference type="NCBI Taxonomy" id="310782"/>
    <lineage>
        <taxon>Bacteria</taxon>
        <taxon>Bacillati</taxon>
        <taxon>Actinomycetota</taxon>
        <taxon>Actinomycetes</taxon>
        <taxon>Kitasatosporales</taxon>
        <taxon>Streptomycetaceae</taxon>
        <taxon>Actinacidiphila</taxon>
    </lineage>
</organism>
<accession>A0A1M7GTE2</accession>
<dbReference type="AlphaFoldDB" id="A0A1M7GTE2"/>
<dbReference type="Gene3D" id="3.30.530.20">
    <property type="match status" value="1"/>
</dbReference>
<dbReference type="InterPro" id="IPR019587">
    <property type="entry name" value="Polyketide_cyclase/dehydratase"/>
</dbReference>
<keyword evidence="2" id="KW-1185">Reference proteome</keyword>
<dbReference type="STRING" id="310782.SAMN05216499_10964"/>
<dbReference type="InterPro" id="IPR023393">
    <property type="entry name" value="START-like_dom_sf"/>
</dbReference>
<dbReference type="OrthoDB" id="191189at2"/>
<sequence>MPTYSYASTIAAPAPRVWQILTDVERWPELTASMTSVRGLDTPRPTLGARFDVRQPKLRKALWTVTRVDEGTSFVWESRAPGVLSRATHLVEPDGDGTRLTLTLDQSGFLAWPIGFLAGGLVRRYLALEAQGIRSRSEQPAAQG</sequence>
<dbReference type="SUPFAM" id="SSF55961">
    <property type="entry name" value="Bet v1-like"/>
    <property type="match status" value="1"/>
</dbReference>
<proteinExistence type="predicted"/>